<evidence type="ECO:0000313" key="3">
    <source>
        <dbReference type="Proteomes" id="UP000070700"/>
    </source>
</evidence>
<accession>A0A194XHT3</accession>
<dbReference type="KEGG" id="psco:LY89DRAFT_458520"/>
<gene>
    <name evidence="2" type="ORF">LY89DRAFT_458520</name>
</gene>
<sequence>MPPKRKAPLATSDNNIPTKKVAKGKKSVTAQSSSVAGPAKKYKFSNPSTLVGQEPVDVITFLWGDDTSEEETEDEYEVEDAAEPGSLQYILDGIENQRSAFIQELLNPLRSISHEIYAPKKAQASEKYDPLVKEAREKFVEAGTMTAEEAEAIVGVDDGDKKQKRIAKQALQRVVNKAEKERLAAVELVLKGIEGNKAMLPRVAREFAAEASRPWLEKMEEARKYWMETTYPARRLTTEEANAITPDLKAEEEREAKEHKKAEEARERRAKIIVPRIVTDKGFPVTKAGIKRFREMNLEVDKRNPDLHDMYIYNDFLGYGVKEILENALIEFNKIIFKQDISPTEKWALVESVTLFLTRGDSDMIMAIDDPDSVEEAFDMTGVMFITALEMLHEHNLIGTKAPLPDNSGVMTLLFLEFMRNTAGDFELQWVHEIVRSADLYGVNLNSIPQIAIDELVLDEYRDTCDLEKRGKGFAWKTEFPKFKRTHPGGHEYDITKMSEFEKAQYSFGNGDDSD</sequence>
<keyword evidence="3" id="KW-1185">Reference proteome</keyword>
<dbReference type="Proteomes" id="UP000070700">
    <property type="component" value="Unassembled WGS sequence"/>
</dbReference>
<dbReference type="OrthoDB" id="10037289at2759"/>
<name>A0A194XHT3_MOLSC</name>
<dbReference type="GeneID" id="28817392"/>
<protein>
    <submittedName>
        <fullName evidence="2">Uncharacterized protein</fullName>
    </submittedName>
</protein>
<feature type="region of interest" description="Disordered" evidence="1">
    <location>
        <begin position="1"/>
        <end position="47"/>
    </location>
</feature>
<evidence type="ECO:0000313" key="2">
    <source>
        <dbReference type="EMBL" id="KUJ19718.1"/>
    </source>
</evidence>
<dbReference type="AlphaFoldDB" id="A0A194XHT3"/>
<evidence type="ECO:0000256" key="1">
    <source>
        <dbReference type="SAM" id="MobiDB-lite"/>
    </source>
</evidence>
<dbReference type="RefSeq" id="XP_018074073.1">
    <property type="nucleotide sequence ID" value="XM_018207666.1"/>
</dbReference>
<organism evidence="2 3">
    <name type="scientific">Mollisia scopiformis</name>
    <name type="common">Conifer needle endophyte fungus</name>
    <name type="synonym">Phialocephala scopiformis</name>
    <dbReference type="NCBI Taxonomy" id="149040"/>
    <lineage>
        <taxon>Eukaryota</taxon>
        <taxon>Fungi</taxon>
        <taxon>Dikarya</taxon>
        <taxon>Ascomycota</taxon>
        <taxon>Pezizomycotina</taxon>
        <taxon>Leotiomycetes</taxon>
        <taxon>Helotiales</taxon>
        <taxon>Mollisiaceae</taxon>
        <taxon>Mollisia</taxon>
    </lineage>
</organism>
<dbReference type="EMBL" id="KQ947410">
    <property type="protein sequence ID" value="KUJ19718.1"/>
    <property type="molecule type" value="Genomic_DNA"/>
</dbReference>
<proteinExistence type="predicted"/>
<dbReference type="InParanoid" id="A0A194XHT3"/>
<reference evidence="2 3" key="1">
    <citation type="submission" date="2015-10" db="EMBL/GenBank/DDBJ databases">
        <title>Full genome of DAOMC 229536 Phialocephala scopiformis, a fungal endophyte of spruce producing the potent anti-insectan compound rugulosin.</title>
        <authorList>
            <consortium name="DOE Joint Genome Institute"/>
            <person name="Walker A.K."/>
            <person name="Frasz S.L."/>
            <person name="Seifert K.A."/>
            <person name="Miller J.D."/>
            <person name="Mondo S.J."/>
            <person name="Labutti K."/>
            <person name="Lipzen A."/>
            <person name="Dockter R."/>
            <person name="Kennedy M."/>
            <person name="Grigoriev I.V."/>
            <person name="Spatafora J.W."/>
        </authorList>
    </citation>
    <scope>NUCLEOTIDE SEQUENCE [LARGE SCALE GENOMIC DNA]</scope>
    <source>
        <strain evidence="2 3">CBS 120377</strain>
    </source>
</reference>